<dbReference type="Proteomes" id="UP000257032">
    <property type="component" value="Unassembled WGS sequence"/>
</dbReference>
<dbReference type="SUPFAM" id="SSF52402">
    <property type="entry name" value="Adenine nucleotide alpha hydrolases-like"/>
    <property type="match status" value="1"/>
</dbReference>
<feature type="domain" description="UspA" evidence="2">
    <location>
        <begin position="1"/>
        <end position="139"/>
    </location>
</feature>
<dbReference type="InterPro" id="IPR006015">
    <property type="entry name" value="Universal_stress_UspA"/>
</dbReference>
<accession>A0A3D8VDQ1</accession>
<dbReference type="PRINTS" id="PR01438">
    <property type="entry name" value="UNVRSLSTRESS"/>
</dbReference>
<gene>
    <name evidence="3" type="ORF">DXT76_20050</name>
</gene>
<dbReference type="CDD" id="cd00293">
    <property type="entry name" value="USP-like"/>
    <property type="match status" value="1"/>
</dbReference>
<name>A0A3D8VDQ1_9BACI</name>
<evidence type="ECO:0000256" key="1">
    <source>
        <dbReference type="ARBA" id="ARBA00008791"/>
    </source>
</evidence>
<reference evidence="3 4" key="1">
    <citation type="submission" date="2018-08" db="EMBL/GenBank/DDBJ databases">
        <title>Genome sequence of strict halophilic Halobacillus trueperi SS1 isolated from Lunsu, a salty water body of North West Himalayas.</title>
        <authorList>
            <person name="Gupta S."/>
            <person name="Sharma P."/>
            <person name="Dev K."/>
            <person name="Baumler D."/>
            <person name="Sourirajan A."/>
        </authorList>
    </citation>
    <scope>NUCLEOTIDE SEQUENCE [LARGE SCALE GENOMIC DNA]</scope>
    <source>
        <strain evidence="3 4">SS1</strain>
    </source>
</reference>
<dbReference type="Gene3D" id="3.40.50.620">
    <property type="entry name" value="HUPs"/>
    <property type="match status" value="1"/>
</dbReference>
<evidence type="ECO:0000313" key="3">
    <source>
        <dbReference type="EMBL" id="RDY66988.1"/>
    </source>
</evidence>
<evidence type="ECO:0000313" key="4">
    <source>
        <dbReference type="Proteomes" id="UP000257032"/>
    </source>
</evidence>
<dbReference type="EMBL" id="QTLC01000078">
    <property type="protein sequence ID" value="RDY66988.1"/>
    <property type="molecule type" value="Genomic_DNA"/>
</dbReference>
<protein>
    <submittedName>
        <fullName evidence="3">Universal stress protein</fullName>
    </submittedName>
</protein>
<dbReference type="AlphaFoldDB" id="A0A3D8VDQ1"/>
<sequence length="139" mass="15193">MFSRILLASDGSAHAVRATKNAAYLAEGRKESIVTVLYSVDGSTSKSDVLKEVSKDILVQKRRERLGDTESILKERNVSYEIKIIKGDPGPAIVKYANENQFDIVVIGSRGLNGLQEMVLGSVSHKVAKRAHCPVLIVK</sequence>
<comment type="caution">
    <text evidence="3">The sequence shown here is derived from an EMBL/GenBank/DDBJ whole genome shotgun (WGS) entry which is preliminary data.</text>
</comment>
<proteinExistence type="inferred from homology"/>
<comment type="similarity">
    <text evidence="1">Belongs to the universal stress protein A family.</text>
</comment>
<dbReference type="PANTHER" id="PTHR46268">
    <property type="entry name" value="STRESS RESPONSE PROTEIN NHAX"/>
    <property type="match status" value="1"/>
</dbReference>
<evidence type="ECO:0000259" key="2">
    <source>
        <dbReference type="Pfam" id="PF00582"/>
    </source>
</evidence>
<dbReference type="InterPro" id="IPR014729">
    <property type="entry name" value="Rossmann-like_a/b/a_fold"/>
</dbReference>
<dbReference type="InterPro" id="IPR006016">
    <property type="entry name" value="UspA"/>
</dbReference>
<dbReference type="PANTHER" id="PTHR46268:SF6">
    <property type="entry name" value="UNIVERSAL STRESS PROTEIN UP12"/>
    <property type="match status" value="1"/>
</dbReference>
<dbReference type="Pfam" id="PF00582">
    <property type="entry name" value="Usp"/>
    <property type="match status" value="1"/>
</dbReference>
<organism evidence="3 4">
    <name type="scientific">Halobacillus trueperi</name>
    <dbReference type="NCBI Taxonomy" id="156205"/>
    <lineage>
        <taxon>Bacteria</taxon>
        <taxon>Bacillati</taxon>
        <taxon>Bacillota</taxon>
        <taxon>Bacilli</taxon>
        <taxon>Bacillales</taxon>
        <taxon>Bacillaceae</taxon>
        <taxon>Halobacillus</taxon>
    </lineage>
</organism>